<reference evidence="7 8" key="1">
    <citation type="submission" date="2024-01" db="EMBL/GenBank/DDBJ databases">
        <authorList>
            <person name="Waweru B."/>
        </authorList>
    </citation>
    <scope>NUCLEOTIDE SEQUENCE [LARGE SCALE GENOMIC DNA]</scope>
</reference>
<evidence type="ECO:0000259" key="6">
    <source>
        <dbReference type="PROSITE" id="PS51005"/>
    </source>
</evidence>
<evidence type="ECO:0000256" key="3">
    <source>
        <dbReference type="ARBA" id="ARBA00023163"/>
    </source>
</evidence>
<evidence type="ECO:0000256" key="2">
    <source>
        <dbReference type="ARBA" id="ARBA00023125"/>
    </source>
</evidence>
<dbReference type="SUPFAM" id="SSF101941">
    <property type="entry name" value="NAC domain"/>
    <property type="match status" value="1"/>
</dbReference>
<evidence type="ECO:0000313" key="8">
    <source>
        <dbReference type="Proteomes" id="UP001314170"/>
    </source>
</evidence>
<evidence type="ECO:0000256" key="4">
    <source>
        <dbReference type="ARBA" id="ARBA00023242"/>
    </source>
</evidence>
<dbReference type="InterPro" id="IPR003441">
    <property type="entry name" value="NAC-dom"/>
</dbReference>
<evidence type="ECO:0000313" key="7">
    <source>
        <dbReference type="EMBL" id="CAK7348605.1"/>
    </source>
</evidence>
<protein>
    <recommendedName>
        <fullName evidence="6">NAC domain-containing protein</fullName>
    </recommendedName>
</protein>
<feature type="compositionally biased region" description="Low complexity" evidence="5">
    <location>
        <begin position="283"/>
        <end position="297"/>
    </location>
</feature>
<dbReference type="GO" id="GO:0003677">
    <property type="term" value="F:DNA binding"/>
    <property type="evidence" value="ECO:0007669"/>
    <property type="project" value="UniProtKB-KW"/>
</dbReference>
<dbReference type="GO" id="GO:0006355">
    <property type="term" value="P:regulation of DNA-templated transcription"/>
    <property type="evidence" value="ECO:0007669"/>
    <property type="project" value="InterPro"/>
</dbReference>
<feature type="domain" description="NAC" evidence="6">
    <location>
        <begin position="2"/>
        <end position="152"/>
    </location>
</feature>
<dbReference type="PROSITE" id="PS51005">
    <property type="entry name" value="NAC"/>
    <property type="match status" value="1"/>
</dbReference>
<keyword evidence="8" id="KW-1185">Reference proteome</keyword>
<dbReference type="Gene3D" id="2.170.150.80">
    <property type="entry name" value="NAC domain"/>
    <property type="match status" value="1"/>
</dbReference>
<sequence>MKRVGYRFHPTDEEIISYFLKHKMDGSDSSIGNDITEIDLCKFEPWELPRYAAVQESSNDQVWYFFRPRDSKYPNSRRANRTTKAGFWKSTGRDRKIKARRTKNEIGRKKTLVFHKGRVPDGIKTNWVIHEYQPKTILPHQRAFALCKLLKKGDERTDVPACDEGEPSNRMPSNLGNSVEAPVPQVDQELQVETIVIGNGLGFPYPPAMQQQILMEQGRPLESTPFTNIFGHESNELTFQFDADEEAEDPIKLADSFLIEPAGFSCRNVFAIFPPESNYEEASNNPLNDSSPSNSLSRVNLEGTGDTDVEADPLESFQPMGTSNFSGGNARSNYYWQMQTIQTLTGALLSSIHDQHEKEKISSHRDEIVVTEASSSGTETKKYIICITPVHEVPDYVTTNRARRHKAQKARKQVTSINFLQKEKLNMESDHYETLEMEASSVTSDPESYICFLEEVPDYVTTCGPQYHEAQTSTSLDIAIDLPQMETFIMESQSDMEMAHSETSLKLGTNGSFDNYWMSSFIDLGKSPLSHRQNPPSVSACVGLSWDQFDVICFVMMMSCGALSGFF</sequence>
<keyword evidence="3" id="KW-0804">Transcription</keyword>
<dbReference type="AlphaFoldDB" id="A0AAV1SDJ7"/>
<organism evidence="7 8">
    <name type="scientific">Dovyalis caffra</name>
    <dbReference type="NCBI Taxonomy" id="77055"/>
    <lineage>
        <taxon>Eukaryota</taxon>
        <taxon>Viridiplantae</taxon>
        <taxon>Streptophyta</taxon>
        <taxon>Embryophyta</taxon>
        <taxon>Tracheophyta</taxon>
        <taxon>Spermatophyta</taxon>
        <taxon>Magnoliopsida</taxon>
        <taxon>eudicotyledons</taxon>
        <taxon>Gunneridae</taxon>
        <taxon>Pentapetalae</taxon>
        <taxon>rosids</taxon>
        <taxon>fabids</taxon>
        <taxon>Malpighiales</taxon>
        <taxon>Salicaceae</taxon>
        <taxon>Flacourtieae</taxon>
        <taxon>Dovyalis</taxon>
    </lineage>
</organism>
<evidence type="ECO:0000256" key="5">
    <source>
        <dbReference type="SAM" id="MobiDB-lite"/>
    </source>
</evidence>
<dbReference type="InterPro" id="IPR036093">
    <property type="entry name" value="NAC_dom_sf"/>
</dbReference>
<dbReference type="PANTHER" id="PTHR31744:SF210">
    <property type="entry name" value="NAC DOMAIN-CONTAINING PROTEIN 86-LIKE"/>
    <property type="match status" value="1"/>
</dbReference>
<feature type="region of interest" description="Disordered" evidence="5">
    <location>
        <begin position="279"/>
        <end position="323"/>
    </location>
</feature>
<comment type="caution">
    <text evidence="7">The sequence shown here is derived from an EMBL/GenBank/DDBJ whole genome shotgun (WGS) entry which is preliminary data.</text>
</comment>
<proteinExistence type="predicted"/>
<keyword evidence="1" id="KW-0805">Transcription regulation</keyword>
<dbReference type="Proteomes" id="UP001314170">
    <property type="component" value="Unassembled WGS sequence"/>
</dbReference>
<dbReference type="PANTHER" id="PTHR31744">
    <property type="entry name" value="PROTEIN CUP-SHAPED COTYLEDON 2-RELATED"/>
    <property type="match status" value="1"/>
</dbReference>
<keyword evidence="4" id="KW-0539">Nucleus</keyword>
<evidence type="ECO:0000256" key="1">
    <source>
        <dbReference type="ARBA" id="ARBA00023015"/>
    </source>
</evidence>
<dbReference type="Pfam" id="PF02365">
    <property type="entry name" value="NAM"/>
    <property type="match status" value="1"/>
</dbReference>
<gene>
    <name evidence="7" type="ORF">DCAF_LOCUS21306</name>
</gene>
<feature type="region of interest" description="Disordered" evidence="5">
    <location>
        <begin position="157"/>
        <end position="178"/>
    </location>
</feature>
<name>A0AAV1SDJ7_9ROSI</name>
<dbReference type="EMBL" id="CAWUPB010001173">
    <property type="protein sequence ID" value="CAK7348605.1"/>
    <property type="molecule type" value="Genomic_DNA"/>
</dbReference>
<accession>A0AAV1SDJ7</accession>
<keyword evidence="2" id="KW-0238">DNA-binding</keyword>